<evidence type="ECO:0000256" key="3">
    <source>
        <dbReference type="ARBA" id="ARBA00012078"/>
    </source>
</evidence>
<dbReference type="SUPFAM" id="SSF54211">
    <property type="entry name" value="Ribosomal protein S5 domain 2-like"/>
    <property type="match status" value="1"/>
</dbReference>
<dbReference type="AlphaFoldDB" id="A0A852T5L5"/>
<dbReference type="Proteomes" id="UP000548423">
    <property type="component" value="Unassembled WGS sequence"/>
</dbReference>
<dbReference type="Pfam" id="PF08544">
    <property type="entry name" value="GHMP_kinases_C"/>
    <property type="match status" value="1"/>
</dbReference>
<comment type="pathway">
    <text evidence="1 13">Amino-acid biosynthesis; L-threonine biosynthesis; L-threonine from L-aspartate: step 4/5.</text>
</comment>
<dbReference type="GO" id="GO:0005524">
    <property type="term" value="F:ATP binding"/>
    <property type="evidence" value="ECO:0007669"/>
    <property type="project" value="UniProtKB-UniRule"/>
</dbReference>
<dbReference type="GO" id="GO:0005737">
    <property type="term" value="C:cytoplasm"/>
    <property type="evidence" value="ECO:0007669"/>
    <property type="project" value="UniProtKB-SubCell"/>
</dbReference>
<dbReference type="GO" id="GO:0009088">
    <property type="term" value="P:threonine biosynthetic process"/>
    <property type="evidence" value="ECO:0007669"/>
    <property type="project" value="UniProtKB-UniRule"/>
</dbReference>
<evidence type="ECO:0000256" key="9">
    <source>
        <dbReference type="ARBA" id="ARBA00022777"/>
    </source>
</evidence>
<sequence length="307" mass="33139">MTLNDSKFVIKVPASSANLGPGFDSIGVALTLYLTLEVEKSEKWEFYSTAEELKDLPSDEQHFICQIALQTAAKYCKELHPCKIKLESDIPLARGLGSSASAIIAGIELADYIGELGLTKQDKLLLSTEIEGHPDNVGASLYGGLVIGSYQQGEVDIIPITDVSFEMVAVIPKESLLTKDSRGVLPTEFSYSNAIQSSSISNVLVAALLSQNWELAGKMMEKDLFHQPYRKPLIPFYGDVENFAKSEGAFGVALSGAGPTVLCFCEKGKGLSLEQSIQSTFPEMTAKLLSIDYTGSSIFTVNNCTAN</sequence>
<evidence type="ECO:0000259" key="14">
    <source>
        <dbReference type="Pfam" id="PF00288"/>
    </source>
</evidence>
<evidence type="ECO:0000256" key="2">
    <source>
        <dbReference type="ARBA" id="ARBA00007370"/>
    </source>
</evidence>
<dbReference type="InterPro" id="IPR006204">
    <property type="entry name" value="GHMP_kinase_N_dom"/>
</dbReference>
<dbReference type="InterPro" id="IPR014721">
    <property type="entry name" value="Ribsml_uS5_D2-typ_fold_subgr"/>
</dbReference>
<dbReference type="GO" id="GO:0004413">
    <property type="term" value="F:homoserine kinase activity"/>
    <property type="evidence" value="ECO:0007669"/>
    <property type="project" value="UniProtKB-UniRule"/>
</dbReference>
<dbReference type="Gene3D" id="3.30.70.890">
    <property type="entry name" value="GHMP kinase, C-terminal domain"/>
    <property type="match status" value="1"/>
</dbReference>
<feature type="domain" description="GHMP kinase N-terminal" evidence="14">
    <location>
        <begin position="70"/>
        <end position="144"/>
    </location>
</feature>
<comment type="catalytic activity">
    <reaction evidence="11 13">
        <text>L-homoserine + ATP = O-phospho-L-homoserine + ADP + H(+)</text>
        <dbReference type="Rhea" id="RHEA:13985"/>
        <dbReference type="ChEBI" id="CHEBI:15378"/>
        <dbReference type="ChEBI" id="CHEBI:30616"/>
        <dbReference type="ChEBI" id="CHEBI:57476"/>
        <dbReference type="ChEBI" id="CHEBI:57590"/>
        <dbReference type="ChEBI" id="CHEBI:456216"/>
        <dbReference type="EC" id="2.7.1.39"/>
    </reaction>
</comment>
<dbReference type="Gene3D" id="3.30.230.10">
    <property type="match status" value="1"/>
</dbReference>
<keyword evidence="9 13" id="KW-0418">Kinase</keyword>
<evidence type="ECO:0000256" key="13">
    <source>
        <dbReference type="HAMAP-Rule" id="MF_00384"/>
    </source>
</evidence>
<proteinExistence type="inferred from homology"/>
<dbReference type="NCBIfam" id="TIGR00191">
    <property type="entry name" value="thrB"/>
    <property type="match status" value="1"/>
</dbReference>
<comment type="function">
    <text evidence="12 13">Catalyzes the ATP-dependent phosphorylation of L-homoserine to L-homoserine phosphate.</text>
</comment>
<dbReference type="HAMAP" id="MF_00384">
    <property type="entry name" value="Homoser_kinase"/>
    <property type="match status" value="1"/>
</dbReference>
<evidence type="ECO:0000256" key="6">
    <source>
        <dbReference type="ARBA" id="ARBA00022679"/>
    </source>
</evidence>
<keyword evidence="13" id="KW-0963">Cytoplasm</keyword>
<evidence type="ECO:0000256" key="8">
    <source>
        <dbReference type="ARBA" id="ARBA00022741"/>
    </source>
</evidence>
<dbReference type="EMBL" id="JACCBX010000001">
    <property type="protein sequence ID" value="NYE03903.1"/>
    <property type="molecule type" value="Genomic_DNA"/>
</dbReference>
<dbReference type="PANTHER" id="PTHR20861">
    <property type="entry name" value="HOMOSERINE/4-DIPHOSPHOCYTIDYL-2-C-METHYL-D-ERYTHRITOL KINASE"/>
    <property type="match status" value="1"/>
</dbReference>
<evidence type="ECO:0000313" key="17">
    <source>
        <dbReference type="Proteomes" id="UP000548423"/>
    </source>
</evidence>
<evidence type="ECO:0000256" key="4">
    <source>
        <dbReference type="ARBA" id="ARBA00017858"/>
    </source>
</evidence>
<comment type="caution">
    <text evidence="16">The sequence shown here is derived from an EMBL/GenBank/DDBJ whole genome shotgun (WGS) entry which is preliminary data.</text>
</comment>
<dbReference type="InterPro" id="IPR013750">
    <property type="entry name" value="GHMP_kinase_C_dom"/>
</dbReference>
<feature type="domain" description="GHMP kinase C-terminal" evidence="15">
    <location>
        <begin position="205"/>
        <end position="281"/>
    </location>
</feature>
<dbReference type="PRINTS" id="PR00958">
    <property type="entry name" value="HOMSERKINASE"/>
</dbReference>
<evidence type="ECO:0000256" key="1">
    <source>
        <dbReference type="ARBA" id="ARBA00005015"/>
    </source>
</evidence>
<evidence type="ECO:0000256" key="5">
    <source>
        <dbReference type="ARBA" id="ARBA00022605"/>
    </source>
</evidence>
<dbReference type="UniPathway" id="UPA00050">
    <property type="reaction ID" value="UER00064"/>
</dbReference>
<gene>
    <name evidence="13" type="primary">thrB</name>
    <name evidence="16" type="ORF">F4694_000622</name>
</gene>
<dbReference type="InterPro" id="IPR000870">
    <property type="entry name" value="Homoserine_kinase"/>
</dbReference>
<dbReference type="Pfam" id="PF00288">
    <property type="entry name" value="GHMP_kinases_N"/>
    <property type="match status" value="1"/>
</dbReference>
<evidence type="ECO:0000256" key="10">
    <source>
        <dbReference type="ARBA" id="ARBA00022840"/>
    </source>
</evidence>
<evidence type="ECO:0000256" key="12">
    <source>
        <dbReference type="ARBA" id="ARBA00049954"/>
    </source>
</evidence>
<dbReference type="InterPro" id="IPR020568">
    <property type="entry name" value="Ribosomal_Su5_D2-typ_SF"/>
</dbReference>
<reference evidence="17" key="2">
    <citation type="submission" date="2020-08" db="EMBL/GenBank/DDBJ databases">
        <title>The Agave Microbiome: Exploring the role of microbial communities in plant adaptations to desert environments.</title>
        <authorList>
            <person name="Partida-Martinez L.P."/>
        </authorList>
    </citation>
    <scope>NUCLEOTIDE SEQUENCE [LARGE SCALE GENOMIC DNA]</scope>
    <source>
        <strain evidence="17">AT2.8</strain>
    </source>
</reference>
<name>A0A852T5L5_9BACI</name>
<dbReference type="InterPro" id="IPR006203">
    <property type="entry name" value="GHMP_knse_ATP-bd_CS"/>
</dbReference>
<dbReference type="PANTHER" id="PTHR20861:SF1">
    <property type="entry name" value="HOMOSERINE KINASE"/>
    <property type="match status" value="1"/>
</dbReference>
<evidence type="ECO:0000313" key="16">
    <source>
        <dbReference type="EMBL" id="NYE03903.1"/>
    </source>
</evidence>
<dbReference type="InterPro" id="IPR036554">
    <property type="entry name" value="GHMP_kinase_C_sf"/>
</dbReference>
<dbReference type="PIRSF" id="PIRSF000676">
    <property type="entry name" value="Homoser_kin"/>
    <property type="match status" value="1"/>
</dbReference>
<comment type="similarity">
    <text evidence="2 13">Belongs to the GHMP kinase family. Homoserine kinase subfamily.</text>
</comment>
<evidence type="ECO:0000259" key="15">
    <source>
        <dbReference type="Pfam" id="PF08544"/>
    </source>
</evidence>
<reference evidence="17" key="1">
    <citation type="submission" date="2020-07" db="EMBL/GenBank/DDBJ databases">
        <authorList>
            <person name="Partida-Martinez L."/>
            <person name="Huntemann M."/>
            <person name="Clum A."/>
            <person name="Wang J."/>
            <person name="Palaniappan K."/>
            <person name="Ritter S."/>
            <person name="Chen I.-M."/>
            <person name="Stamatis D."/>
            <person name="Reddy T."/>
            <person name="O'Malley R."/>
            <person name="Daum C."/>
            <person name="Shapiro N."/>
            <person name="Ivanova N."/>
            <person name="Kyrpides N."/>
            <person name="Woyke T."/>
        </authorList>
    </citation>
    <scope>NUCLEOTIDE SEQUENCE [LARGE SCALE GENOMIC DNA]</scope>
    <source>
        <strain evidence="17">AT2.8</strain>
    </source>
</reference>
<dbReference type="EC" id="2.7.1.39" evidence="3 13"/>
<keyword evidence="5 13" id="KW-0028">Amino-acid biosynthesis</keyword>
<keyword evidence="6 13" id="KW-0808">Transferase</keyword>
<keyword evidence="10 13" id="KW-0067">ATP-binding</keyword>
<comment type="subcellular location">
    <subcellularLocation>
        <location evidence="13">Cytoplasm</location>
    </subcellularLocation>
</comment>
<feature type="binding site" evidence="13">
    <location>
        <begin position="91"/>
        <end position="101"/>
    </location>
    <ligand>
        <name>ATP</name>
        <dbReference type="ChEBI" id="CHEBI:30616"/>
    </ligand>
</feature>
<evidence type="ECO:0000256" key="11">
    <source>
        <dbReference type="ARBA" id="ARBA00049375"/>
    </source>
</evidence>
<dbReference type="SUPFAM" id="SSF55060">
    <property type="entry name" value="GHMP Kinase, C-terminal domain"/>
    <property type="match status" value="1"/>
</dbReference>
<protein>
    <recommendedName>
        <fullName evidence="4 13">Homoserine kinase</fullName>
        <shortName evidence="13">HK</shortName>
        <shortName evidence="13">HSK</shortName>
        <ecNumber evidence="3 13">2.7.1.39</ecNumber>
    </recommendedName>
</protein>
<keyword evidence="7 13" id="KW-0791">Threonine biosynthesis</keyword>
<organism evidence="16 17">
    <name type="scientific">Neobacillus niacini</name>
    <dbReference type="NCBI Taxonomy" id="86668"/>
    <lineage>
        <taxon>Bacteria</taxon>
        <taxon>Bacillati</taxon>
        <taxon>Bacillota</taxon>
        <taxon>Bacilli</taxon>
        <taxon>Bacillales</taxon>
        <taxon>Bacillaceae</taxon>
        <taxon>Neobacillus</taxon>
    </lineage>
</organism>
<accession>A0A852T5L5</accession>
<dbReference type="PROSITE" id="PS00627">
    <property type="entry name" value="GHMP_KINASES_ATP"/>
    <property type="match status" value="1"/>
</dbReference>
<keyword evidence="8 13" id="KW-0547">Nucleotide-binding</keyword>
<evidence type="ECO:0000256" key="7">
    <source>
        <dbReference type="ARBA" id="ARBA00022697"/>
    </source>
</evidence>